<reference evidence="1 2" key="1">
    <citation type="submission" date="2023-07" db="EMBL/GenBank/DDBJ databases">
        <title>Genomic Encyclopedia of Type Strains, Phase IV (KMG-IV): sequencing the most valuable type-strain genomes for metagenomic binning, comparative biology and taxonomic classification.</title>
        <authorList>
            <person name="Goeker M."/>
        </authorList>
    </citation>
    <scope>NUCLEOTIDE SEQUENCE [LARGE SCALE GENOMIC DNA]</scope>
    <source>
        <strain evidence="1 2">DSM 15049</strain>
    </source>
</reference>
<name>A0ABU0N0H3_9FIRM</name>
<organism evidence="1 2">
    <name type="scientific">Paraclostridium ghonii</name>
    <dbReference type="NCBI Taxonomy" id="29358"/>
    <lineage>
        <taxon>Bacteria</taxon>
        <taxon>Bacillati</taxon>
        <taxon>Bacillota</taxon>
        <taxon>Clostridia</taxon>
        <taxon>Peptostreptococcales</taxon>
        <taxon>Peptostreptococcaceae</taxon>
        <taxon>Paraclostridium</taxon>
    </lineage>
</organism>
<comment type="caution">
    <text evidence="1">The sequence shown here is derived from an EMBL/GenBank/DDBJ whole genome shotgun (WGS) entry which is preliminary data.</text>
</comment>
<evidence type="ECO:0000313" key="1">
    <source>
        <dbReference type="EMBL" id="MDQ0556657.1"/>
    </source>
</evidence>
<dbReference type="EMBL" id="JAUSWG010000006">
    <property type="protein sequence ID" value="MDQ0556657.1"/>
    <property type="molecule type" value="Genomic_DNA"/>
</dbReference>
<dbReference type="Proteomes" id="UP001232584">
    <property type="component" value="Unassembled WGS sequence"/>
</dbReference>
<sequence>MNIDNDLTSRLDFIEFKQQILLLKHPSHKATVFAELSLYDFLSIKKYVSNFEYFLDNGYNFDFKSFESGLYELNPQLKNYPESSVLISKVLMSLSNFNKLFSSNN</sequence>
<protein>
    <submittedName>
        <fullName evidence="1">Uncharacterized protein</fullName>
    </submittedName>
</protein>
<proteinExistence type="predicted"/>
<evidence type="ECO:0000313" key="2">
    <source>
        <dbReference type="Proteomes" id="UP001232584"/>
    </source>
</evidence>
<accession>A0ABU0N0H3</accession>
<keyword evidence="2" id="KW-1185">Reference proteome</keyword>
<dbReference type="RefSeq" id="WP_307506250.1">
    <property type="nucleotide sequence ID" value="NZ_BAAACE010000027.1"/>
</dbReference>
<gene>
    <name evidence="1" type="ORF">QOZ92_001771</name>
</gene>